<keyword evidence="3" id="KW-0862">Zinc</keyword>
<dbReference type="STRING" id="88036.D8QNK6"/>
<evidence type="ECO:0000256" key="2">
    <source>
        <dbReference type="ARBA" id="ARBA00022723"/>
    </source>
</evidence>
<reference evidence="6 7" key="1">
    <citation type="journal article" date="2011" name="Science">
        <title>The Selaginella genome identifies genetic changes associated with the evolution of vascular plants.</title>
        <authorList>
            <person name="Banks J.A."/>
            <person name="Nishiyama T."/>
            <person name="Hasebe M."/>
            <person name="Bowman J.L."/>
            <person name="Gribskov M."/>
            <person name="dePamphilis C."/>
            <person name="Albert V.A."/>
            <person name="Aono N."/>
            <person name="Aoyama T."/>
            <person name="Ambrose B.A."/>
            <person name="Ashton N.W."/>
            <person name="Axtell M.J."/>
            <person name="Barker E."/>
            <person name="Barker M.S."/>
            <person name="Bennetzen J.L."/>
            <person name="Bonawitz N.D."/>
            <person name="Chapple C."/>
            <person name="Cheng C."/>
            <person name="Correa L.G."/>
            <person name="Dacre M."/>
            <person name="DeBarry J."/>
            <person name="Dreyer I."/>
            <person name="Elias M."/>
            <person name="Engstrom E.M."/>
            <person name="Estelle M."/>
            <person name="Feng L."/>
            <person name="Finet C."/>
            <person name="Floyd S.K."/>
            <person name="Frommer W.B."/>
            <person name="Fujita T."/>
            <person name="Gramzow L."/>
            <person name="Gutensohn M."/>
            <person name="Harholt J."/>
            <person name="Hattori M."/>
            <person name="Heyl A."/>
            <person name="Hirai T."/>
            <person name="Hiwatashi Y."/>
            <person name="Ishikawa M."/>
            <person name="Iwata M."/>
            <person name="Karol K.G."/>
            <person name="Koehler B."/>
            <person name="Kolukisaoglu U."/>
            <person name="Kubo M."/>
            <person name="Kurata T."/>
            <person name="Lalonde S."/>
            <person name="Li K."/>
            <person name="Li Y."/>
            <person name="Litt A."/>
            <person name="Lyons E."/>
            <person name="Manning G."/>
            <person name="Maruyama T."/>
            <person name="Michael T.P."/>
            <person name="Mikami K."/>
            <person name="Miyazaki S."/>
            <person name="Morinaga S."/>
            <person name="Murata T."/>
            <person name="Mueller-Roeber B."/>
            <person name="Nelson D.R."/>
            <person name="Obara M."/>
            <person name="Oguri Y."/>
            <person name="Olmstead R.G."/>
            <person name="Onodera N."/>
            <person name="Petersen B.L."/>
            <person name="Pils B."/>
            <person name="Prigge M."/>
            <person name="Rensing S.A."/>
            <person name="Riano-Pachon D.M."/>
            <person name="Roberts A.W."/>
            <person name="Sato Y."/>
            <person name="Scheller H.V."/>
            <person name="Schulz B."/>
            <person name="Schulz C."/>
            <person name="Shakirov E.V."/>
            <person name="Shibagaki N."/>
            <person name="Shinohara N."/>
            <person name="Shippen D.E."/>
            <person name="Soerensen I."/>
            <person name="Sotooka R."/>
            <person name="Sugimoto N."/>
            <person name="Sugita M."/>
            <person name="Sumikawa N."/>
            <person name="Tanurdzic M."/>
            <person name="Theissen G."/>
            <person name="Ulvskov P."/>
            <person name="Wakazuki S."/>
            <person name="Weng J.K."/>
            <person name="Willats W.W."/>
            <person name="Wipf D."/>
            <person name="Wolf P.G."/>
            <person name="Yang L."/>
            <person name="Zimmer A.D."/>
            <person name="Zhu Q."/>
            <person name="Mitros T."/>
            <person name="Hellsten U."/>
            <person name="Loque D."/>
            <person name="Otillar R."/>
            <person name="Salamov A."/>
            <person name="Schmutz J."/>
            <person name="Shapiro H."/>
            <person name="Lindquist E."/>
            <person name="Lucas S."/>
            <person name="Rokhsar D."/>
            <person name="Grigoriev I.V."/>
        </authorList>
    </citation>
    <scope>NUCLEOTIDE SEQUENCE [LARGE SCALE GENOMIC DNA]</scope>
</reference>
<gene>
    <name evidence="6" type="ORF">SELMODRAFT_74962</name>
</gene>
<dbReference type="InterPro" id="IPR004910">
    <property type="entry name" value="Yippee/Mis18/Cereblon"/>
</dbReference>
<accession>D8QNK6</accession>
<evidence type="ECO:0000256" key="1">
    <source>
        <dbReference type="ARBA" id="ARBA00005613"/>
    </source>
</evidence>
<dbReference type="InterPro" id="IPR034751">
    <property type="entry name" value="Yippee"/>
</dbReference>
<dbReference type="HOGENOM" id="CLU_043857_1_1_1"/>
<dbReference type="PANTHER" id="PTHR13848">
    <property type="entry name" value="PROTEIN YIPPEE-LIKE CG15309-RELATED"/>
    <property type="match status" value="1"/>
</dbReference>
<evidence type="ECO:0000313" key="7">
    <source>
        <dbReference type="Proteomes" id="UP000001514"/>
    </source>
</evidence>
<dbReference type="Pfam" id="PF03226">
    <property type="entry name" value="Yippee-Mis18"/>
    <property type="match status" value="1"/>
</dbReference>
<evidence type="ECO:0000256" key="4">
    <source>
        <dbReference type="RuleBase" id="RU110713"/>
    </source>
</evidence>
<protein>
    <recommendedName>
        <fullName evidence="4">Protein yippee-like</fullName>
    </recommendedName>
</protein>
<name>D8QNK6_SELML</name>
<evidence type="ECO:0000313" key="6">
    <source>
        <dbReference type="EMBL" id="EFJ38776.1"/>
    </source>
</evidence>
<organism evidence="7">
    <name type="scientific">Selaginella moellendorffii</name>
    <name type="common">Spikemoss</name>
    <dbReference type="NCBI Taxonomy" id="88036"/>
    <lineage>
        <taxon>Eukaryota</taxon>
        <taxon>Viridiplantae</taxon>
        <taxon>Streptophyta</taxon>
        <taxon>Embryophyta</taxon>
        <taxon>Tracheophyta</taxon>
        <taxon>Lycopodiopsida</taxon>
        <taxon>Selaginellales</taxon>
        <taxon>Selaginellaceae</taxon>
        <taxon>Selaginella</taxon>
    </lineage>
</organism>
<proteinExistence type="inferred from homology"/>
<dbReference type="InParanoid" id="D8QNK6"/>
<dbReference type="Gramene" id="EFJ38776">
    <property type="protein sequence ID" value="EFJ38776"/>
    <property type="gene ID" value="SELMODRAFT_74962"/>
</dbReference>
<dbReference type="EMBL" id="GL377565">
    <property type="protein sequence ID" value="EFJ38776.1"/>
    <property type="molecule type" value="Genomic_DNA"/>
</dbReference>
<keyword evidence="7" id="KW-1185">Reference proteome</keyword>
<dbReference type="KEGG" id="smo:SELMODRAFT_74962"/>
<dbReference type="Proteomes" id="UP000001514">
    <property type="component" value="Unassembled WGS sequence"/>
</dbReference>
<feature type="domain" description="Yippee" evidence="5">
    <location>
        <begin position="12"/>
        <end position="114"/>
    </location>
</feature>
<dbReference type="OMA" id="SSRIYGC"/>
<dbReference type="GO" id="GO:0000151">
    <property type="term" value="C:ubiquitin ligase complex"/>
    <property type="evidence" value="ECO:0000318"/>
    <property type="project" value="GO_Central"/>
</dbReference>
<evidence type="ECO:0000259" key="5">
    <source>
        <dbReference type="PROSITE" id="PS51792"/>
    </source>
</evidence>
<keyword evidence="2" id="KW-0479">Metal-binding</keyword>
<dbReference type="GO" id="GO:0046872">
    <property type="term" value="F:metal ion binding"/>
    <property type="evidence" value="ECO:0007669"/>
    <property type="project" value="UniProtKB-KW"/>
</dbReference>
<dbReference type="AlphaFoldDB" id="D8QNK6"/>
<sequence>MGRLCLIHLDGKIYSCRICHSHLATPGDLMAKASSISSNSFRLSNFHCRHGTAYLFKTVVNVGIGKLEERQMTTGLHTVADIYCICCRKILGWKYVTAQVNDQKYKEGKFILER</sequence>
<evidence type="ECO:0000256" key="3">
    <source>
        <dbReference type="ARBA" id="ARBA00022833"/>
    </source>
</evidence>
<dbReference type="PROSITE" id="PS51792">
    <property type="entry name" value="YIPPEE"/>
    <property type="match status" value="1"/>
</dbReference>
<dbReference type="eggNOG" id="KOG3399">
    <property type="taxonomic scope" value="Eukaryota"/>
</dbReference>
<dbReference type="InterPro" id="IPR039058">
    <property type="entry name" value="Yippee_fam"/>
</dbReference>
<comment type="similarity">
    <text evidence="1 4">Belongs to the yippee family.</text>
</comment>